<keyword evidence="5" id="KW-0249">Electron transport</keyword>
<dbReference type="Pfam" id="PF08041">
    <property type="entry name" value="PetM"/>
    <property type="match status" value="1"/>
</dbReference>
<feature type="domain" description="TF-B3" evidence="14">
    <location>
        <begin position="6"/>
        <end position="99"/>
    </location>
</feature>
<feature type="compositionally biased region" description="Acidic residues" evidence="12">
    <location>
        <begin position="112"/>
        <end position="133"/>
    </location>
</feature>
<sequence length="456" mass="50527">MAKCIPGFFKVYLPEKSSNRLHIPDAFIAHLSPSKPEKVMLINHIGEYWHVDVAYCDKGVFFLDGWQKFVKDNSLETADILVLKYDGDCWFNVKIMGKSGIEKTESYKEDLWVEDEEEETEEEEKGGEEAEEDCKDDCVFEFGDNDSAADKDYIEEEDDDDEMTAITSCRGRINIGKSKKRAVAKAGGSKAVYDINLLEVDVGDYGLYPNPYFVSKAWAGTRKNYLHVPSHVLKDLGLKLAKKITILDERGYSFHGQLDIWKDGRQGIKGWSAFCRAKKLKKDDICICEFTHSRKMQNTIKVHIVQGVGSQSKAKRRYEPLAIHQREYMSIMATASATLSPATFISATAAAGSCRRRRSVKVNYITGLNSFGGLKAQNSLTSLGMPVSTEQAFAKIVSSVRAPGKGKGQSGGVLTSTCNAASEIFRIAAIMNGLVLVGVAVGFVLLRIEASVEESE</sequence>
<dbReference type="EMBL" id="JBCGBO010000025">
    <property type="protein sequence ID" value="KAK9176904.1"/>
    <property type="molecule type" value="Genomic_DNA"/>
</dbReference>
<accession>A0AAP0LPS8</accession>
<evidence type="ECO:0000256" key="10">
    <source>
        <dbReference type="ARBA" id="ARBA00023163"/>
    </source>
</evidence>
<feature type="transmembrane region" description="Helical" evidence="13">
    <location>
        <begin position="424"/>
        <end position="446"/>
    </location>
</feature>
<dbReference type="GO" id="GO:0005634">
    <property type="term" value="C:nucleus"/>
    <property type="evidence" value="ECO:0007669"/>
    <property type="project" value="UniProtKB-SubCell"/>
</dbReference>
<evidence type="ECO:0000256" key="2">
    <source>
        <dbReference type="ARBA" id="ARBA00004167"/>
    </source>
</evidence>
<gene>
    <name evidence="15" type="ORF">WN944_028923</name>
</gene>
<evidence type="ECO:0000256" key="8">
    <source>
        <dbReference type="ARBA" id="ARBA00023125"/>
    </source>
</evidence>
<evidence type="ECO:0000256" key="4">
    <source>
        <dbReference type="ARBA" id="ARBA00022692"/>
    </source>
</evidence>
<keyword evidence="6 13" id="KW-1133">Transmembrane helix</keyword>
<dbReference type="Proteomes" id="UP001428341">
    <property type="component" value="Unassembled WGS sequence"/>
</dbReference>
<dbReference type="PROSITE" id="PS50863">
    <property type="entry name" value="B3"/>
    <property type="match status" value="1"/>
</dbReference>
<feature type="region of interest" description="Disordered" evidence="12">
    <location>
        <begin position="111"/>
        <end position="133"/>
    </location>
</feature>
<dbReference type="SMART" id="SM01019">
    <property type="entry name" value="B3"/>
    <property type="match status" value="2"/>
</dbReference>
<dbReference type="InterPro" id="IPR053333">
    <property type="entry name" value="Cytochrome_b6-f_sub7"/>
</dbReference>
<evidence type="ECO:0000256" key="5">
    <source>
        <dbReference type="ARBA" id="ARBA00022982"/>
    </source>
</evidence>
<evidence type="ECO:0000313" key="15">
    <source>
        <dbReference type="EMBL" id="KAK9176904.1"/>
    </source>
</evidence>
<keyword evidence="9 13" id="KW-0472">Membrane</keyword>
<name>A0AAP0LPS8_9ROSI</name>
<dbReference type="SUPFAM" id="SSF101936">
    <property type="entry name" value="DNA-binding pseudobarrel domain"/>
    <property type="match status" value="2"/>
</dbReference>
<keyword evidence="8" id="KW-0238">DNA-binding</keyword>
<keyword evidence="4 13" id="KW-0812">Transmembrane</keyword>
<dbReference type="CDD" id="cd10017">
    <property type="entry name" value="B3_DNA"/>
    <property type="match status" value="2"/>
</dbReference>
<proteinExistence type="inferred from homology"/>
<evidence type="ECO:0000256" key="11">
    <source>
        <dbReference type="ARBA" id="ARBA00023242"/>
    </source>
</evidence>
<evidence type="ECO:0000256" key="13">
    <source>
        <dbReference type="SAM" id="Phobius"/>
    </source>
</evidence>
<evidence type="ECO:0000256" key="12">
    <source>
        <dbReference type="SAM" id="MobiDB-lite"/>
    </source>
</evidence>
<dbReference type="Gene3D" id="2.40.330.10">
    <property type="entry name" value="DNA-binding pseudobarrel domain"/>
    <property type="match status" value="2"/>
</dbReference>
<evidence type="ECO:0000256" key="9">
    <source>
        <dbReference type="ARBA" id="ARBA00023136"/>
    </source>
</evidence>
<comment type="caution">
    <text evidence="15">The sequence shown here is derived from an EMBL/GenBank/DDBJ whole genome shotgun (WGS) entry which is preliminary data.</text>
</comment>
<organism evidence="15 16">
    <name type="scientific">Citrus x changshan-huyou</name>
    <dbReference type="NCBI Taxonomy" id="2935761"/>
    <lineage>
        <taxon>Eukaryota</taxon>
        <taxon>Viridiplantae</taxon>
        <taxon>Streptophyta</taxon>
        <taxon>Embryophyta</taxon>
        <taxon>Tracheophyta</taxon>
        <taxon>Spermatophyta</taxon>
        <taxon>Magnoliopsida</taxon>
        <taxon>eudicotyledons</taxon>
        <taxon>Gunneridae</taxon>
        <taxon>Pentapetalae</taxon>
        <taxon>rosids</taxon>
        <taxon>malvids</taxon>
        <taxon>Sapindales</taxon>
        <taxon>Rutaceae</taxon>
        <taxon>Aurantioideae</taxon>
        <taxon>Citrus</taxon>
    </lineage>
</organism>
<evidence type="ECO:0000256" key="3">
    <source>
        <dbReference type="ARBA" id="ARBA00022448"/>
    </source>
</evidence>
<protein>
    <recommendedName>
        <fullName evidence="14">TF-B3 domain-containing protein</fullName>
    </recommendedName>
</protein>
<reference evidence="15 16" key="1">
    <citation type="submission" date="2024-05" db="EMBL/GenBank/DDBJ databases">
        <title>Haplotype-resolved chromosome-level genome assembly of Huyou (Citrus changshanensis).</title>
        <authorList>
            <person name="Miao C."/>
            <person name="Chen W."/>
            <person name="Wu Y."/>
            <person name="Wang L."/>
            <person name="Zhao S."/>
            <person name="Grierson D."/>
            <person name="Xu C."/>
            <person name="Chen K."/>
        </authorList>
    </citation>
    <scope>NUCLEOTIDE SEQUENCE [LARGE SCALE GENOMIC DNA]</scope>
    <source>
        <strain evidence="15">01-14</strain>
        <tissue evidence="15">Leaf</tissue>
    </source>
</reference>
<comment type="subcellular location">
    <subcellularLocation>
        <location evidence="2">Membrane</location>
        <topology evidence="2">Single-pass membrane protein</topology>
    </subcellularLocation>
    <subcellularLocation>
        <location evidence="1">Nucleus</location>
    </subcellularLocation>
</comment>
<keyword evidence="16" id="KW-1185">Reference proteome</keyword>
<dbReference type="SUPFAM" id="SSF103441">
    <property type="entry name" value="PetM subunit of the cytochrome b6f complex"/>
    <property type="match status" value="1"/>
</dbReference>
<dbReference type="AlphaFoldDB" id="A0AAP0LPS8"/>
<evidence type="ECO:0000256" key="1">
    <source>
        <dbReference type="ARBA" id="ARBA00004123"/>
    </source>
</evidence>
<keyword evidence="10" id="KW-0804">Transcription</keyword>
<keyword evidence="3" id="KW-0813">Transport</keyword>
<dbReference type="HAMAP" id="MF_00396">
    <property type="entry name" value="Cytb6_f_PetM"/>
    <property type="match status" value="1"/>
</dbReference>
<dbReference type="PANTHER" id="PTHR34951:SF1">
    <property type="entry name" value="B6F COMPLEX SUBUNIT, PUTATIVE, EXPRESSED-RELATED"/>
    <property type="match status" value="1"/>
</dbReference>
<dbReference type="GO" id="GO:0009512">
    <property type="term" value="C:cytochrome b6f complex"/>
    <property type="evidence" value="ECO:0007669"/>
    <property type="project" value="InterPro"/>
</dbReference>
<dbReference type="GO" id="GO:0016020">
    <property type="term" value="C:membrane"/>
    <property type="evidence" value="ECO:0007669"/>
    <property type="project" value="UniProtKB-SubCell"/>
</dbReference>
<dbReference type="PANTHER" id="PTHR34951">
    <property type="entry name" value="B6F COMPLEX SUBUNIT, PUTATIVE, EXPRESSED-RELATED"/>
    <property type="match status" value="1"/>
</dbReference>
<dbReference type="InterPro" id="IPR015300">
    <property type="entry name" value="DNA-bd_pseudobarrel_sf"/>
</dbReference>
<dbReference type="InterPro" id="IPR003340">
    <property type="entry name" value="B3_DNA-bd"/>
</dbReference>
<dbReference type="Pfam" id="PF02362">
    <property type="entry name" value="B3"/>
    <property type="match status" value="2"/>
</dbReference>
<evidence type="ECO:0000256" key="6">
    <source>
        <dbReference type="ARBA" id="ARBA00022989"/>
    </source>
</evidence>
<keyword evidence="11" id="KW-0539">Nucleus</keyword>
<keyword evidence="7" id="KW-0805">Transcription regulation</keyword>
<evidence type="ECO:0000313" key="16">
    <source>
        <dbReference type="Proteomes" id="UP001428341"/>
    </source>
</evidence>
<dbReference type="InterPro" id="IPR012595">
    <property type="entry name" value="PetM_cyt_b6/f_cplx_su7"/>
</dbReference>
<dbReference type="GO" id="GO:0003677">
    <property type="term" value="F:DNA binding"/>
    <property type="evidence" value="ECO:0007669"/>
    <property type="project" value="UniProtKB-KW"/>
</dbReference>
<evidence type="ECO:0000259" key="14">
    <source>
        <dbReference type="PROSITE" id="PS50863"/>
    </source>
</evidence>
<evidence type="ECO:0000256" key="7">
    <source>
        <dbReference type="ARBA" id="ARBA00023015"/>
    </source>
</evidence>